<dbReference type="InterPro" id="IPR045584">
    <property type="entry name" value="Pilin-like"/>
</dbReference>
<dbReference type="InterPro" id="IPR027558">
    <property type="entry name" value="Pre_pil_HX9DG_C"/>
</dbReference>
<dbReference type="InterPro" id="IPR012902">
    <property type="entry name" value="N_methyl_site"/>
</dbReference>
<name>A0A2Z3HKS3_9BACT</name>
<proteinExistence type="predicted"/>
<dbReference type="Pfam" id="PF07596">
    <property type="entry name" value="SBP_bac_10"/>
    <property type="match status" value="1"/>
</dbReference>
<dbReference type="NCBIfam" id="TIGR04294">
    <property type="entry name" value="pre_pil_HX9DG"/>
    <property type="match status" value="1"/>
</dbReference>
<feature type="domain" description="DUF1559" evidence="1">
    <location>
        <begin position="33"/>
        <end position="314"/>
    </location>
</feature>
<dbReference type="SUPFAM" id="SSF54523">
    <property type="entry name" value="Pili subunits"/>
    <property type="match status" value="1"/>
</dbReference>
<dbReference type="AlphaFoldDB" id="A0A2Z3HKS3"/>
<evidence type="ECO:0000259" key="1">
    <source>
        <dbReference type="Pfam" id="PF07596"/>
    </source>
</evidence>
<dbReference type="PANTHER" id="PTHR30093">
    <property type="entry name" value="GENERAL SECRETION PATHWAY PROTEIN G"/>
    <property type="match status" value="1"/>
</dbReference>
<protein>
    <submittedName>
        <fullName evidence="2">Prepilin-type cleavage/methylation domain-containing protein</fullName>
    </submittedName>
</protein>
<dbReference type="Gene3D" id="3.30.700.10">
    <property type="entry name" value="Glycoprotein, Type 4 Pilin"/>
    <property type="match status" value="1"/>
</dbReference>
<evidence type="ECO:0000313" key="2">
    <source>
        <dbReference type="EMBL" id="AWM42424.1"/>
    </source>
</evidence>
<dbReference type="Proteomes" id="UP000245802">
    <property type="component" value="Chromosome"/>
</dbReference>
<dbReference type="KEGG" id="gog:C1280_28400"/>
<keyword evidence="3" id="KW-1185">Reference proteome</keyword>
<dbReference type="NCBIfam" id="TIGR02532">
    <property type="entry name" value="IV_pilin_GFxxxE"/>
    <property type="match status" value="1"/>
</dbReference>
<dbReference type="RefSeq" id="WP_010048787.1">
    <property type="nucleotide sequence ID" value="NZ_CP025958.1"/>
</dbReference>
<dbReference type="InterPro" id="IPR011453">
    <property type="entry name" value="DUF1559"/>
</dbReference>
<gene>
    <name evidence="2" type="ORF">C1280_28400</name>
</gene>
<reference evidence="2 3" key="1">
    <citation type="submission" date="2018-01" db="EMBL/GenBank/DDBJ databases">
        <title>G. obscuriglobus.</title>
        <authorList>
            <person name="Franke J."/>
            <person name="Blomberg W."/>
            <person name="Selmecki A."/>
        </authorList>
    </citation>
    <scope>NUCLEOTIDE SEQUENCE [LARGE SCALE GENOMIC DNA]</scope>
    <source>
        <strain evidence="2 3">DSM 5831</strain>
    </source>
</reference>
<accession>A0A2Z3HKS3</accession>
<dbReference type="OrthoDB" id="269098at2"/>
<sequence length="336" mass="36309">MVSPRRPGFTLIELLVVIAIIAVLIGLLLPAVQKVRGAAAAMKCRNNLKQIGLAFINCCDTNDGKIPINHWYPTVPGDHGSVFFHLLPYVEGQNVHDEHLCRPIYYNIVSRCAWAQPGTVGYPSIPGRSGMANKPFPAYTCPVDSTVPSGGVEGLHTFGSYATNFLVASAPGNEPWLYNPKSISYRRYPAGIPDGTSNTLITSEKLARAIPGELYQRPYLASLAGNMIFANMVDVSHFGYDAGAVNEQQTPVDYSTAKFVVRPTQSYCETNIRPVNGSGWPKQLSVCMTNASAEHPGGIHGGLADGSVRFVSEGVSAAAWWFAMTPDRGDFADATW</sequence>
<evidence type="ECO:0000313" key="3">
    <source>
        <dbReference type="Proteomes" id="UP000245802"/>
    </source>
</evidence>
<dbReference type="PANTHER" id="PTHR30093:SF2">
    <property type="entry name" value="TYPE II SECRETION SYSTEM PROTEIN H"/>
    <property type="match status" value="1"/>
</dbReference>
<dbReference type="Pfam" id="PF07963">
    <property type="entry name" value="N_methyl"/>
    <property type="match status" value="1"/>
</dbReference>
<dbReference type="EMBL" id="CP025958">
    <property type="protein sequence ID" value="AWM42424.1"/>
    <property type="molecule type" value="Genomic_DNA"/>
</dbReference>
<organism evidence="2 3">
    <name type="scientific">Gemmata obscuriglobus</name>
    <dbReference type="NCBI Taxonomy" id="114"/>
    <lineage>
        <taxon>Bacteria</taxon>
        <taxon>Pseudomonadati</taxon>
        <taxon>Planctomycetota</taxon>
        <taxon>Planctomycetia</taxon>
        <taxon>Gemmatales</taxon>
        <taxon>Gemmataceae</taxon>
        <taxon>Gemmata</taxon>
    </lineage>
</organism>